<protein>
    <submittedName>
        <fullName evidence="2">YybS family protein</fullName>
    </submittedName>
</protein>
<dbReference type="RefSeq" id="WP_216568494.1">
    <property type="nucleotide sequence ID" value="NZ_JAHLOQ010000004.1"/>
</dbReference>
<organism evidence="2 3">
    <name type="scientific">Intestinibacter bartlettii</name>
    <dbReference type="NCBI Taxonomy" id="261299"/>
    <lineage>
        <taxon>Bacteria</taxon>
        <taxon>Bacillati</taxon>
        <taxon>Bacillota</taxon>
        <taxon>Clostridia</taxon>
        <taxon>Peptostreptococcales</taxon>
        <taxon>Peptostreptococcaceae</taxon>
        <taxon>Intestinibacter</taxon>
    </lineage>
</organism>
<name>A0ABS6DUF5_9FIRM</name>
<feature type="transmembrane region" description="Helical" evidence="1">
    <location>
        <begin position="176"/>
        <end position="200"/>
    </location>
</feature>
<proteinExistence type="predicted"/>
<evidence type="ECO:0000313" key="2">
    <source>
        <dbReference type="EMBL" id="MBU5335375.1"/>
    </source>
</evidence>
<dbReference type="Proteomes" id="UP001196301">
    <property type="component" value="Unassembled WGS sequence"/>
</dbReference>
<dbReference type="InterPro" id="IPR018710">
    <property type="entry name" value="DUF2232"/>
</dbReference>
<reference evidence="2 3" key="1">
    <citation type="submission" date="2021-06" db="EMBL/GenBank/DDBJ databases">
        <authorList>
            <person name="Sun Q."/>
            <person name="Li D."/>
        </authorList>
    </citation>
    <scope>NUCLEOTIDE SEQUENCE [LARGE SCALE GENOMIC DNA]</scope>
    <source>
        <strain evidence="2 3">N19</strain>
    </source>
</reference>
<keyword evidence="1" id="KW-1133">Transmembrane helix</keyword>
<feature type="transmembrane region" description="Helical" evidence="1">
    <location>
        <begin position="7"/>
        <end position="25"/>
    </location>
</feature>
<dbReference type="EMBL" id="JAHLOQ010000004">
    <property type="protein sequence ID" value="MBU5335375.1"/>
    <property type="molecule type" value="Genomic_DNA"/>
</dbReference>
<evidence type="ECO:0000256" key="1">
    <source>
        <dbReference type="SAM" id="Phobius"/>
    </source>
</evidence>
<evidence type="ECO:0000313" key="3">
    <source>
        <dbReference type="Proteomes" id="UP001196301"/>
    </source>
</evidence>
<comment type="caution">
    <text evidence="2">The sequence shown here is derived from an EMBL/GenBank/DDBJ whole genome shotgun (WGS) entry which is preliminary data.</text>
</comment>
<dbReference type="Pfam" id="PF09991">
    <property type="entry name" value="DUF2232"/>
    <property type="match status" value="1"/>
</dbReference>
<keyword evidence="1" id="KW-0472">Membrane</keyword>
<accession>A0ABS6DUF5</accession>
<gene>
    <name evidence="2" type="ORF">KQI20_02870</name>
</gene>
<feature type="transmembrane region" description="Helical" evidence="1">
    <location>
        <begin position="105"/>
        <end position="123"/>
    </location>
</feature>
<keyword evidence="1" id="KW-0812">Transmembrane</keyword>
<feature type="transmembrane region" description="Helical" evidence="1">
    <location>
        <begin position="252"/>
        <end position="276"/>
    </location>
</feature>
<feature type="transmembrane region" description="Helical" evidence="1">
    <location>
        <begin position="54"/>
        <end position="74"/>
    </location>
</feature>
<keyword evidence="3" id="KW-1185">Reference proteome</keyword>
<feature type="transmembrane region" description="Helical" evidence="1">
    <location>
        <begin position="220"/>
        <end position="240"/>
    </location>
</feature>
<sequence length="324" mass="36304">MNKKMTLPQTAVITLFSIIMILAIFNVPGLSILSIGVSALFVVIAALSDSKGIFMSFIMVILGLVFFIDPVYIFDICLNFVIPGIIIGIITRNVLNYTDNNKFNPIFMGTIAFILGLIANYLISKYVFNINMLEEFTSVMKVQLSTQISAIQESVSTLASVPNITEESLIQTVLNIMPLILFSRAIILAILTYFLAIFTLKKIRKSNLKEVLKEIKFSRFYLPGNAVLTSFILYILIMLLEILKVPLYTDLILVNLELIFYILFLIQGVSVAIFFAKKWLKSGQIIKFIVGIIAIFLLGVMGISILGMVDSIFDFRKVKSCELT</sequence>
<feature type="transmembrane region" description="Helical" evidence="1">
    <location>
        <begin position="288"/>
        <end position="309"/>
    </location>
</feature>